<dbReference type="PANTHER" id="PTHR22900:SF5">
    <property type="entry name" value="PROTEIN CBG14245"/>
    <property type="match status" value="1"/>
</dbReference>
<keyword evidence="2" id="KW-1185">Reference proteome</keyword>
<dbReference type="GO" id="GO:1902884">
    <property type="term" value="P:positive regulation of response to oxidative stress"/>
    <property type="evidence" value="ECO:0007669"/>
    <property type="project" value="InterPro"/>
</dbReference>
<accession>A0A0N5C112</accession>
<dbReference type="Proteomes" id="UP000046392">
    <property type="component" value="Unplaced"/>
</dbReference>
<dbReference type="Pfam" id="PF03567">
    <property type="entry name" value="Sulfotransfer_2"/>
    <property type="match status" value="1"/>
</dbReference>
<dbReference type="WBParaSite" id="SPAL_0001169100.1">
    <property type="protein sequence ID" value="SPAL_0001169100.1"/>
    <property type="gene ID" value="SPAL_0001169100"/>
</dbReference>
<evidence type="ECO:0000256" key="1">
    <source>
        <dbReference type="SAM" id="SignalP"/>
    </source>
</evidence>
<dbReference type="GO" id="GO:0016020">
    <property type="term" value="C:membrane"/>
    <property type="evidence" value="ECO:0007669"/>
    <property type="project" value="InterPro"/>
</dbReference>
<reference evidence="3" key="1">
    <citation type="submission" date="2017-02" db="UniProtKB">
        <authorList>
            <consortium name="WormBaseParasite"/>
        </authorList>
    </citation>
    <scope>IDENTIFICATION</scope>
</reference>
<proteinExistence type="predicted"/>
<feature type="signal peptide" evidence="1">
    <location>
        <begin position="1"/>
        <end position="21"/>
    </location>
</feature>
<dbReference type="PANTHER" id="PTHR22900">
    <property type="entry name" value="PROTEIN CBG14245-RELATED"/>
    <property type="match status" value="1"/>
</dbReference>
<dbReference type="GO" id="GO:0047756">
    <property type="term" value="F:chondroitin 4-sulfotransferase activity"/>
    <property type="evidence" value="ECO:0007669"/>
    <property type="project" value="InterPro"/>
</dbReference>
<protein>
    <submittedName>
        <fullName evidence="3">Uncharacterized protein</fullName>
    </submittedName>
</protein>
<evidence type="ECO:0000313" key="3">
    <source>
        <dbReference type="WBParaSite" id="SPAL_0001169100.1"/>
    </source>
</evidence>
<feature type="chain" id="PRO_5005895180" evidence="1">
    <location>
        <begin position="22"/>
        <end position="284"/>
    </location>
</feature>
<dbReference type="GO" id="GO:0050650">
    <property type="term" value="P:chondroitin sulfate proteoglycan biosynthetic process"/>
    <property type="evidence" value="ECO:0007669"/>
    <property type="project" value="InterPro"/>
</dbReference>
<sequence>MNSYIIILCISLNYFLIPVNSIESKSSNVGIFSTNICDNIFLKHECVSMPSRSFIGDYTVAPKYKLNACHIGKSFSSVTLSIFCYLNNKKVFLKKYGTSKDKINFRDMCGRENNHHNLPDIYKKYTHSNKTEFFENWNQPFHPYCFGCYNNVECFLQNLYFDIKAVQNNLKEPNTFIKYHFYPQTWQCDYTFFKDKYKILHYNDDMEAFYNNYLYELQDNNVPKDDLLFINEMFHTVKVRHSTFDKKEIQIYRERIMNNPYILSLISKIFYHDFIEFNFNLPKI</sequence>
<dbReference type="InterPro" id="IPR007669">
    <property type="entry name" value="Chst-1-like"/>
</dbReference>
<organism evidence="2 3">
    <name type="scientific">Strongyloides papillosus</name>
    <name type="common">Intestinal threadworm</name>
    <dbReference type="NCBI Taxonomy" id="174720"/>
    <lineage>
        <taxon>Eukaryota</taxon>
        <taxon>Metazoa</taxon>
        <taxon>Ecdysozoa</taxon>
        <taxon>Nematoda</taxon>
        <taxon>Chromadorea</taxon>
        <taxon>Rhabditida</taxon>
        <taxon>Tylenchina</taxon>
        <taxon>Panagrolaimomorpha</taxon>
        <taxon>Strongyloidoidea</taxon>
        <taxon>Strongyloididae</taxon>
        <taxon>Strongyloides</taxon>
    </lineage>
</organism>
<name>A0A0N5C112_STREA</name>
<keyword evidence="1" id="KW-0732">Signal</keyword>
<dbReference type="InterPro" id="IPR005331">
    <property type="entry name" value="Sulfotransferase"/>
</dbReference>
<dbReference type="AlphaFoldDB" id="A0A0N5C112"/>
<evidence type="ECO:0000313" key="2">
    <source>
        <dbReference type="Proteomes" id="UP000046392"/>
    </source>
</evidence>